<dbReference type="PANTHER" id="PTHR38774">
    <property type="entry name" value="CYTOPLASMIC PROTEIN-RELATED"/>
    <property type="match status" value="1"/>
</dbReference>
<proteinExistence type="predicted"/>
<accession>A0A432WZX7</accession>
<dbReference type="AlphaFoldDB" id="A0A432WZX7"/>
<protein>
    <submittedName>
        <fullName evidence="1">DUF1249 domain-containing protein</fullName>
    </submittedName>
</protein>
<organism evidence="1 2">
    <name type="scientific">Aliidiomarina taiwanensis</name>
    <dbReference type="NCBI Taxonomy" id="946228"/>
    <lineage>
        <taxon>Bacteria</taxon>
        <taxon>Pseudomonadati</taxon>
        <taxon>Pseudomonadota</taxon>
        <taxon>Gammaproteobacteria</taxon>
        <taxon>Alteromonadales</taxon>
        <taxon>Idiomarinaceae</taxon>
        <taxon>Aliidiomarina</taxon>
    </lineage>
</organism>
<dbReference type="PANTHER" id="PTHR38774:SF1">
    <property type="entry name" value="CYTOPLASMIC PROTEIN"/>
    <property type="match status" value="1"/>
</dbReference>
<sequence>MVSTTPRAVTTKVEPRVIKRKYVTNLKELHSLAERNYAGVNRLLLTTEADSWRIQVGDTLDFELTYGLRAPYTTDVVVKQVSHSCDTHSRYHRLDFVVRLYHDVRMAEITSYQGAKRLTAIEPKRPAERGSVPDEKKQLGRLLAEWVALCIQQGRQVLSWQHGNELPQL</sequence>
<dbReference type="InterPro" id="IPR009659">
    <property type="entry name" value="DUF1249"/>
</dbReference>
<reference evidence="1 2" key="1">
    <citation type="journal article" date="2011" name="Front. Microbiol.">
        <title>Genomic signatures of strain selection and enhancement in Bacillus atrophaeus var. globigii, a historical biowarfare simulant.</title>
        <authorList>
            <person name="Gibbons H.S."/>
            <person name="Broomall S.M."/>
            <person name="McNew L.A."/>
            <person name="Daligault H."/>
            <person name="Chapman C."/>
            <person name="Bruce D."/>
            <person name="Karavis M."/>
            <person name="Krepps M."/>
            <person name="McGregor P.A."/>
            <person name="Hong C."/>
            <person name="Park K.H."/>
            <person name="Akmal A."/>
            <person name="Feldman A."/>
            <person name="Lin J.S."/>
            <person name="Chang W.E."/>
            <person name="Higgs B.W."/>
            <person name="Demirev P."/>
            <person name="Lindquist J."/>
            <person name="Liem A."/>
            <person name="Fochler E."/>
            <person name="Read T.D."/>
            <person name="Tapia R."/>
            <person name="Johnson S."/>
            <person name="Bishop-Lilly K.A."/>
            <person name="Detter C."/>
            <person name="Han C."/>
            <person name="Sozhamannan S."/>
            <person name="Rosenzweig C.N."/>
            <person name="Skowronski E.W."/>
        </authorList>
    </citation>
    <scope>NUCLEOTIDE SEQUENCE [LARGE SCALE GENOMIC DNA]</scope>
    <source>
        <strain evidence="1 2">AIT1</strain>
    </source>
</reference>
<keyword evidence="2" id="KW-1185">Reference proteome</keyword>
<evidence type="ECO:0000313" key="1">
    <source>
        <dbReference type="EMBL" id="RUO39324.1"/>
    </source>
</evidence>
<comment type="caution">
    <text evidence="1">The sequence shown here is derived from an EMBL/GenBank/DDBJ whole genome shotgun (WGS) entry which is preliminary data.</text>
</comment>
<evidence type="ECO:0000313" key="2">
    <source>
        <dbReference type="Proteomes" id="UP000286976"/>
    </source>
</evidence>
<dbReference type="Proteomes" id="UP000286976">
    <property type="component" value="Unassembled WGS sequence"/>
</dbReference>
<dbReference type="EMBL" id="PIPQ01000006">
    <property type="protein sequence ID" value="RUO39324.1"/>
    <property type="molecule type" value="Genomic_DNA"/>
</dbReference>
<dbReference type="Pfam" id="PF06853">
    <property type="entry name" value="DUF1249"/>
    <property type="match status" value="1"/>
</dbReference>
<gene>
    <name evidence="1" type="ORF">CWE15_09360</name>
</gene>
<name>A0A432WZX7_9GAMM</name>